<dbReference type="SUPFAM" id="SSF53474">
    <property type="entry name" value="alpha/beta-Hydrolases"/>
    <property type="match status" value="1"/>
</dbReference>
<organism evidence="4 5">
    <name type="scientific">Clohesyomyces aquaticus</name>
    <dbReference type="NCBI Taxonomy" id="1231657"/>
    <lineage>
        <taxon>Eukaryota</taxon>
        <taxon>Fungi</taxon>
        <taxon>Dikarya</taxon>
        <taxon>Ascomycota</taxon>
        <taxon>Pezizomycotina</taxon>
        <taxon>Dothideomycetes</taxon>
        <taxon>Pleosporomycetidae</taxon>
        <taxon>Pleosporales</taxon>
        <taxon>Lindgomycetaceae</taxon>
        <taxon>Clohesyomyces</taxon>
    </lineage>
</organism>
<evidence type="ECO:0000313" key="4">
    <source>
        <dbReference type="EMBL" id="ORX96224.1"/>
    </source>
</evidence>
<keyword evidence="5" id="KW-1185">Reference proteome</keyword>
<dbReference type="EMBL" id="MCFA01000261">
    <property type="protein sequence ID" value="ORX96224.1"/>
    <property type="molecule type" value="Genomic_DNA"/>
</dbReference>
<feature type="domain" description="Phospholipase/carboxylesterase/thioesterase" evidence="3">
    <location>
        <begin position="24"/>
        <end position="226"/>
    </location>
</feature>
<feature type="compositionally biased region" description="Basic and acidic residues" evidence="2">
    <location>
        <begin position="1"/>
        <end position="10"/>
    </location>
</feature>
<dbReference type="GO" id="GO:0052689">
    <property type="term" value="F:carboxylic ester hydrolase activity"/>
    <property type="evidence" value="ECO:0007669"/>
    <property type="project" value="TreeGrafter"/>
</dbReference>
<sequence>MPGRLPEKNDFASSISLSITPPPSSQPPTNVLILLHGLGDTHAPFTKLGQQLSLPETVSISVQAPNPLPLDLGGFHWGDDLVFDQNTGEMDVDTGFKTSTVMVLDSIIRQGLIGKCGYKAREIVLFGFAQGGMVALQAAAELGGDELEGVVSIGGVLSLTLPLKALERKSRTPVLLCKGSRSSAVSDSAISKLKDAFEFVEIKEWRKVGDGMPSNREEMLPIMQFFARRLQSTRGVPAGSIELT</sequence>
<comment type="similarity">
    <text evidence="1">Belongs to the AB hydrolase superfamily. AB hydrolase 2 family.</text>
</comment>
<evidence type="ECO:0000256" key="1">
    <source>
        <dbReference type="ARBA" id="ARBA00006499"/>
    </source>
</evidence>
<dbReference type="STRING" id="1231657.A0A1Y1YF52"/>
<dbReference type="PANTHER" id="PTHR10655:SF67">
    <property type="entry name" value="PHOSPHOLIPASE_CARBOXYLESTERASE SUPERFAMILY (AFU_ORTHOLOGUE AFUA_5G09340)"/>
    <property type="match status" value="1"/>
</dbReference>
<dbReference type="AlphaFoldDB" id="A0A1Y1YF52"/>
<dbReference type="InterPro" id="IPR050565">
    <property type="entry name" value="LYPA1-2/EST-like"/>
</dbReference>
<evidence type="ECO:0000259" key="3">
    <source>
        <dbReference type="Pfam" id="PF02230"/>
    </source>
</evidence>
<dbReference type="GO" id="GO:0005737">
    <property type="term" value="C:cytoplasm"/>
    <property type="evidence" value="ECO:0007669"/>
    <property type="project" value="TreeGrafter"/>
</dbReference>
<dbReference type="Pfam" id="PF02230">
    <property type="entry name" value="Abhydrolase_2"/>
    <property type="match status" value="1"/>
</dbReference>
<dbReference type="InterPro" id="IPR029058">
    <property type="entry name" value="AB_hydrolase_fold"/>
</dbReference>
<dbReference type="GO" id="GO:0008474">
    <property type="term" value="F:palmitoyl-(protein) hydrolase activity"/>
    <property type="evidence" value="ECO:0007669"/>
    <property type="project" value="TreeGrafter"/>
</dbReference>
<comment type="caution">
    <text evidence="4">The sequence shown here is derived from an EMBL/GenBank/DDBJ whole genome shotgun (WGS) entry which is preliminary data.</text>
</comment>
<protein>
    <submittedName>
        <fullName evidence="4">Phospholipase/Carboxylesterase superfamily protein</fullName>
    </submittedName>
</protein>
<dbReference type="Proteomes" id="UP000193144">
    <property type="component" value="Unassembled WGS sequence"/>
</dbReference>
<accession>A0A1Y1YF52</accession>
<dbReference type="InterPro" id="IPR003140">
    <property type="entry name" value="PLipase/COase/thioEstase"/>
</dbReference>
<dbReference type="Gene3D" id="3.40.50.1820">
    <property type="entry name" value="alpha/beta hydrolase"/>
    <property type="match status" value="1"/>
</dbReference>
<evidence type="ECO:0000313" key="5">
    <source>
        <dbReference type="Proteomes" id="UP000193144"/>
    </source>
</evidence>
<reference evidence="4 5" key="1">
    <citation type="submission" date="2016-07" db="EMBL/GenBank/DDBJ databases">
        <title>Pervasive Adenine N6-methylation of Active Genes in Fungi.</title>
        <authorList>
            <consortium name="DOE Joint Genome Institute"/>
            <person name="Mondo S.J."/>
            <person name="Dannebaum R.O."/>
            <person name="Kuo R.C."/>
            <person name="Labutti K."/>
            <person name="Haridas S."/>
            <person name="Kuo A."/>
            <person name="Salamov A."/>
            <person name="Ahrendt S.R."/>
            <person name="Lipzen A."/>
            <person name="Sullivan W."/>
            <person name="Andreopoulos W.B."/>
            <person name="Clum A."/>
            <person name="Lindquist E."/>
            <person name="Daum C."/>
            <person name="Ramamoorthy G.K."/>
            <person name="Gryganskyi A."/>
            <person name="Culley D."/>
            <person name="Magnuson J.K."/>
            <person name="James T.Y."/>
            <person name="O'Malley M.A."/>
            <person name="Stajich J.E."/>
            <person name="Spatafora J.W."/>
            <person name="Visel A."/>
            <person name="Grigoriev I.V."/>
        </authorList>
    </citation>
    <scope>NUCLEOTIDE SEQUENCE [LARGE SCALE GENOMIC DNA]</scope>
    <source>
        <strain evidence="4 5">CBS 115471</strain>
    </source>
</reference>
<evidence type="ECO:0000256" key="2">
    <source>
        <dbReference type="SAM" id="MobiDB-lite"/>
    </source>
</evidence>
<gene>
    <name evidence="4" type="ORF">BCR34DRAFT_184772</name>
</gene>
<feature type="region of interest" description="Disordered" evidence="2">
    <location>
        <begin position="1"/>
        <end position="26"/>
    </location>
</feature>
<dbReference type="OrthoDB" id="437457at2759"/>
<name>A0A1Y1YF52_9PLEO</name>
<dbReference type="PANTHER" id="PTHR10655">
    <property type="entry name" value="LYSOPHOSPHOLIPASE-RELATED"/>
    <property type="match status" value="1"/>
</dbReference>
<proteinExistence type="inferred from homology"/>